<evidence type="ECO:0000259" key="3">
    <source>
        <dbReference type="SMART" id="SM00482"/>
    </source>
</evidence>
<dbReference type="Gene3D" id="3.30.70.370">
    <property type="match status" value="1"/>
</dbReference>
<dbReference type="Gene3D" id="1.10.150.20">
    <property type="entry name" value="5' to 3' exonuclease, C-terminal subdomain"/>
    <property type="match status" value="1"/>
</dbReference>
<dbReference type="GO" id="GO:0003887">
    <property type="term" value="F:DNA-directed DNA polymerase activity"/>
    <property type="evidence" value="ECO:0007669"/>
    <property type="project" value="InterPro"/>
</dbReference>
<evidence type="ECO:0000256" key="1">
    <source>
        <dbReference type="ARBA" id="ARBA00031966"/>
    </source>
</evidence>
<keyword evidence="5" id="KW-1185">Reference proteome</keyword>
<dbReference type="InterPro" id="IPR002297">
    <property type="entry name" value="DNA-dir_DNA_pol_A_mt"/>
</dbReference>
<sequence length="1318" mass="148483">MLVRSLKFLESAPARRRALSALAQLPKPPAKTTKPRPTHVDIRPTIVTPEEPKVDLPKRNAVGVQLLSRRLHEQIFPHEPFPTPPNNFISIAKEHLKLHGLDPKQGSNLPDLAFTLPQLHGASIDEHFHNIGSDVAKPYLDLATQFAQSEFGQTPSSAAPTQWATTQSGWTKYYRGENAQEDYYVHVDCPDEQLLCFDVETLPHISPYAVMAVAVSPTNWYSWLSPWLLGESNDLEHLIPLGDPSVPRIVVGHNVSYDRQRIREEYSLERSASRFLDTMSLHVAIKGISSHQRPAWNKWKKQKKETIEMVEGMIQDTREKFANGVCEEDELVDLQDSLEQLQNGGEGHSVERSWEELTSANSLLDVAQLHCGITLKKAVRDDFLTATREEILEDVDRYLTYCAGDVHATHSVYRVVFPKFREACPSPVSFAGVLSMGSACLPVNQEWEKYLERAETKYRELEDGVKYELYKLAKDALLMWDHIDPATEDIDPKTKDKQRWQDDEWLSQLDWTPVSLDRTKKRSSVLPVIPTWLANVYKHPTGTTINTTVLPFILQMRYFNYPTFFAESVGWVYAIKKGETDESGAIASVPELDEELGSTYSFFSLYPKRKVKNPLSPSYGEKFLKSNSYSFFSTRATEVARGLTSRKIGLDRYVDEIFAVAQEVARRGRPQPVPGVRKGEPGDDTWWGDQLDWSPAHGSMEHTRPCLVPAWYRELLPVLDDEHMAKLPTVPAPEAVDVLDLTVRTRAAPLLLKLCWRGYPLFHSRAYGWMYRVPRAELHNVPAQEKERKFVVEHDVEKLSHLLPDFAFFKLPHKDGEEANVGNPLSKTFLKYALDGTLTSPSAVTRKALDMNAQSSYWISARDRVLNQVVVWQKDRLPMGFDSEGKEGEKWGLILPQVITMGTVTRRAIEKTWLTASNAKANRIGSELKAMVRAPPGYAIVGADVDSEELWISSVMGDAQFGLHGATAIGWMTLEGTKAAGTDLHSKTASILGISRNDAKVFNYSRIYGAGMKHASLLLLQSNPGMSIEKAQQLALELYARTKGRNTHRTDYFGRKFWFGGSESYVFNKLEEIAMSDRPQTPALGCGVTDALAKKNLPQTFGSDFLPSRINWVVQSSGVDYLHLLIVSMEHLLKAYDIKARYLISVHDELRYLVVEEDKYRLALALQIANLWTRCQFAYRLGMDDLPLGVAFFSAVDIDWLLRKEVDMPCITPSQPEPLAPGESLDMEGVLAKTNGGSLWRDGRPMQTSQTYHASVDYVPPDCMTHRAQTSHFLKAQATQELGEVKARAKLAKQLKSDSQSTPSTPRRVARGSKSTLS</sequence>
<feature type="region of interest" description="Disordered" evidence="2">
    <location>
        <begin position="1290"/>
        <end position="1318"/>
    </location>
</feature>
<dbReference type="FunCoup" id="A0A165HXX6">
    <property type="interactions" value="287"/>
</dbReference>
<dbReference type="SMART" id="SM00482">
    <property type="entry name" value="POLAc"/>
    <property type="match status" value="1"/>
</dbReference>
<dbReference type="InterPro" id="IPR012337">
    <property type="entry name" value="RNaseH-like_sf"/>
</dbReference>
<feature type="domain" description="DNA-directed DNA polymerase family A palm" evidence="3">
    <location>
        <begin position="925"/>
        <end position="1158"/>
    </location>
</feature>
<dbReference type="Pfam" id="PF00476">
    <property type="entry name" value="DNA_pol_A"/>
    <property type="match status" value="1"/>
</dbReference>
<name>A0A165HXX6_EXIGL</name>
<evidence type="ECO:0000313" key="4">
    <source>
        <dbReference type="EMBL" id="KZV92616.1"/>
    </source>
</evidence>
<dbReference type="GO" id="GO:0008408">
    <property type="term" value="F:3'-5' exonuclease activity"/>
    <property type="evidence" value="ECO:0007669"/>
    <property type="project" value="TreeGrafter"/>
</dbReference>
<dbReference type="InterPro" id="IPR043502">
    <property type="entry name" value="DNA/RNA_pol_sf"/>
</dbReference>
<organism evidence="4 5">
    <name type="scientific">Exidia glandulosa HHB12029</name>
    <dbReference type="NCBI Taxonomy" id="1314781"/>
    <lineage>
        <taxon>Eukaryota</taxon>
        <taxon>Fungi</taxon>
        <taxon>Dikarya</taxon>
        <taxon>Basidiomycota</taxon>
        <taxon>Agaricomycotina</taxon>
        <taxon>Agaricomycetes</taxon>
        <taxon>Auriculariales</taxon>
        <taxon>Exidiaceae</taxon>
        <taxon>Exidia</taxon>
    </lineage>
</organism>
<dbReference type="OrthoDB" id="5588663at2759"/>
<feature type="region of interest" description="Disordered" evidence="2">
    <location>
        <begin position="21"/>
        <end position="40"/>
    </location>
</feature>
<dbReference type="STRING" id="1314781.A0A165HXX6"/>
<dbReference type="PANTHER" id="PTHR10267">
    <property type="entry name" value="DNA POLYMERASE SUBUNIT GAMMA-1"/>
    <property type="match status" value="1"/>
</dbReference>
<dbReference type="InterPro" id="IPR041336">
    <property type="entry name" value="DNApol_Exo"/>
</dbReference>
<dbReference type="InterPro" id="IPR001098">
    <property type="entry name" value="DNA-dir_DNA_pol_A_palm_dom"/>
</dbReference>
<accession>A0A165HXX6</accession>
<dbReference type="PANTHER" id="PTHR10267:SF0">
    <property type="entry name" value="DNA POLYMERASE SUBUNIT GAMMA-1"/>
    <property type="match status" value="1"/>
</dbReference>
<reference evidence="4 5" key="1">
    <citation type="journal article" date="2016" name="Mol. Biol. Evol.">
        <title>Comparative Genomics of Early-Diverging Mushroom-Forming Fungi Provides Insights into the Origins of Lignocellulose Decay Capabilities.</title>
        <authorList>
            <person name="Nagy L.G."/>
            <person name="Riley R."/>
            <person name="Tritt A."/>
            <person name="Adam C."/>
            <person name="Daum C."/>
            <person name="Floudas D."/>
            <person name="Sun H."/>
            <person name="Yadav J.S."/>
            <person name="Pangilinan J."/>
            <person name="Larsson K.H."/>
            <person name="Matsuura K."/>
            <person name="Barry K."/>
            <person name="Labutti K."/>
            <person name="Kuo R."/>
            <person name="Ohm R.A."/>
            <person name="Bhattacharya S.S."/>
            <person name="Shirouzu T."/>
            <person name="Yoshinaga Y."/>
            <person name="Martin F.M."/>
            <person name="Grigoriev I.V."/>
            <person name="Hibbett D.S."/>
        </authorList>
    </citation>
    <scope>NUCLEOTIDE SEQUENCE [LARGE SCALE GENOMIC DNA]</scope>
    <source>
        <strain evidence="4 5">HHB12029</strain>
    </source>
</reference>
<dbReference type="InParanoid" id="A0A165HXX6"/>
<dbReference type="SUPFAM" id="SSF56672">
    <property type="entry name" value="DNA/RNA polymerases"/>
    <property type="match status" value="1"/>
</dbReference>
<dbReference type="GO" id="GO:0003677">
    <property type="term" value="F:DNA binding"/>
    <property type="evidence" value="ECO:0007669"/>
    <property type="project" value="InterPro"/>
</dbReference>
<dbReference type="Gene3D" id="3.30.420.390">
    <property type="match status" value="2"/>
</dbReference>
<gene>
    <name evidence="4" type="ORF">EXIGLDRAFT_836317</name>
</gene>
<dbReference type="SUPFAM" id="SSF53098">
    <property type="entry name" value="Ribonuclease H-like"/>
    <property type="match status" value="1"/>
</dbReference>
<dbReference type="Pfam" id="PF18136">
    <property type="entry name" value="DNApol_Exo"/>
    <property type="match status" value="1"/>
</dbReference>
<protein>
    <recommendedName>
        <fullName evidence="1">Mitochondrial DNA polymerase catalytic subunit</fullName>
    </recommendedName>
</protein>
<dbReference type="EMBL" id="KV426005">
    <property type="protein sequence ID" value="KZV92616.1"/>
    <property type="molecule type" value="Genomic_DNA"/>
</dbReference>
<dbReference type="Proteomes" id="UP000077266">
    <property type="component" value="Unassembled WGS sequence"/>
</dbReference>
<dbReference type="GO" id="GO:0005760">
    <property type="term" value="C:gamma DNA polymerase complex"/>
    <property type="evidence" value="ECO:0007669"/>
    <property type="project" value="InterPro"/>
</dbReference>
<dbReference type="PRINTS" id="PR00867">
    <property type="entry name" value="DNAPOLG"/>
</dbReference>
<evidence type="ECO:0000256" key="2">
    <source>
        <dbReference type="SAM" id="MobiDB-lite"/>
    </source>
</evidence>
<evidence type="ECO:0000313" key="5">
    <source>
        <dbReference type="Proteomes" id="UP000077266"/>
    </source>
</evidence>
<proteinExistence type="predicted"/>
<dbReference type="GO" id="GO:0006264">
    <property type="term" value="P:mitochondrial DNA replication"/>
    <property type="evidence" value="ECO:0007669"/>
    <property type="project" value="TreeGrafter"/>
</dbReference>